<evidence type="ECO:0000313" key="2">
    <source>
        <dbReference type="Proteomes" id="UP000217954"/>
    </source>
</evidence>
<accession>A0A1Z4EUS3</accession>
<evidence type="ECO:0000313" key="1">
    <source>
        <dbReference type="EMBL" id="BAX96709.1"/>
    </source>
</evidence>
<name>A0A1Z4EUS3_9MYCO</name>
<dbReference type="Proteomes" id="UP000217954">
    <property type="component" value="Chromosome"/>
</dbReference>
<dbReference type="AlphaFoldDB" id="A0A1Z4EUS3"/>
<reference evidence="1 2" key="2">
    <citation type="journal article" date="2017" name="Int. J. Syst. Evol. Microbiol.">
        <title>Mycobacterium stephanolepidis sp. nov., a rapidly growing species related to Mycobacterium chelonae, isolated from marine teleost fish, Stephanolepis cirrhifer.</title>
        <authorList>
            <person name="Fukano H."/>
            <person name="Wada S."/>
            <person name="Kurata O."/>
            <person name="Katayama K."/>
            <person name="Fujiwara N."/>
            <person name="Hoshino Y."/>
        </authorList>
    </citation>
    <scope>NUCLEOTIDE SEQUENCE [LARGE SCALE GENOMIC DNA]</scope>
    <source>
        <strain evidence="1 2">NJB0901</strain>
    </source>
</reference>
<reference evidence="2" key="1">
    <citation type="journal article" date="2017" name="Genome Announc.">
        <title>Complete Genome Sequence of Mycobacterium stephanolepidis.</title>
        <authorList>
            <person name="Fukano H."/>
            <person name="Yoshida M."/>
            <person name="Katayama Y."/>
            <person name="Omatsu T."/>
            <person name="Mizutani T."/>
            <person name="Kurata O."/>
            <person name="Wada S."/>
            <person name="Hoshino Y."/>
        </authorList>
    </citation>
    <scope>NUCLEOTIDE SEQUENCE [LARGE SCALE GENOMIC DNA]</scope>
    <source>
        <strain evidence="2">NJB0901</strain>
    </source>
</reference>
<organism evidence="1 2">
    <name type="scientific">[Mycobacterium] stephanolepidis</name>
    <dbReference type="NCBI Taxonomy" id="1520670"/>
    <lineage>
        <taxon>Bacteria</taxon>
        <taxon>Bacillati</taxon>
        <taxon>Actinomycetota</taxon>
        <taxon>Actinomycetes</taxon>
        <taxon>Mycobacteriales</taxon>
        <taxon>Mycobacteriaceae</taxon>
        <taxon>Mycobacteroides</taxon>
    </lineage>
</organism>
<dbReference type="KEGG" id="mste:MSTE_01380"/>
<gene>
    <name evidence="1" type="ORF">MSTE_01380</name>
</gene>
<keyword evidence="2" id="KW-1185">Reference proteome</keyword>
<dbReference type="EMBL" id="AP018165">
    <property type="protein sequence ID" value="BAX96709.1"/>
    <property type="molecule type" value="Genomic_DNA"/>
</dbReference>
<protein>
    <submittedName>
        <fullName evidence="1">Uncharacterized protein</fullName>
    </submittedName>
</protein>
<proteinExistence type="predicted"/>
<sequence length="57" mass="6140">MRGISWGGGLHNTTAEGAGPLAAGLDASPASEGFVERFEQYVCEHEHAYEVFCQRAQ</sequence>